<dbReference type="GO" id="GO:0005524">
    <property type="term" value="F:ATP binding"/>
    <property type="evidence" value="ECO:0007669"/>
    <property type="project" value="UniProtKB-UniRule"/>
</dbReference>
<dbReference type="Gene3D" id="3.40.50.300">
    <property type="entry name" value="P-loop containing nucleotide triphosphate hydrolases"/>
    <property type="match status" value="4"/>
</dbReference>
<keyword evidence="3" id="KW-0227">DNA damage</keyword>
<evidence type="ECO:0000256" key="12">
    <source>
        <dbReference type="ARBA" id="ARBA00034808"/>
    </source>
</evidence>
<evidence type="ECO:0000256" key="8">
    <source>
        <dbReference type="ARBA" id="ARBA00023125"/>
    </source>
</evidence>
<evidence type="ECO:0000256" key="11">
    <source>
        <dbReference type="ARBA" id="ARBA00034617"/>
    </source>
</evidence>
<keyword evidence="6" id="KW-0269">Exonuclease</keyword>
<feature type="coiled-coil region" evidence="15">
    <location>
        <begin position="76"/>
        <end position="103"/>
    </location>
</feature>
<keyword evidence="7 14" id="KW-0067">ATP-binding</keyword>
<evidence type="ECO:0000256" key="9">
    <source>
        <dbReference type="ARBA" id="ARBA00023204"/>
    </source>
</evidence>
<dbReference type="PROSITE" id="PS51198">
    <property type="entry name" value="UVRD_HELICASE_ATP_BIND"/>
    <property type="match status" value="1"/>
</dbReference>
<evidence type="ECO:0000256" key="6">
    <source>
        <dbReference type="ARBA" id="ARBA00022839"/>
    </source>
</evidence>
<dbReference type="Pfam" id="PF13361">
    <property type="entry name" value="UvrD_C"/>
    <property type="match status" value="1"/>
</dbReference>
<dbReference type="GO" id="GO:0043138">
    <property type="term" value="F:3'-5' DNA helicase activity"/>
    <property type="evidence" value="ECO:0007669"/>
    <property type="project" value="UniProtKB-EC"/>
</dbReference>
<gene>
    <name evidence="18" type="ORF">PRVXT_001514</name>
</gene>
<dbReference type="InterPro" id="IPR011335">
    <property type="entry name" value="Restrct_endonuc-II-like"/>
</dbReference>
<evidence type="ECO:0000256" key="14">
    <source>
        <dbReference type="PROSITE-ProRule" id="PRU00560"/>
    </source>
</evidence>
<evidence type="ECO:0000256" key="1">
    <source>
        <dbReference type="ARBA" id="ARBA00022722"/>
    </source>
</evidence>
<feature type="domain" description="UvrD-like helicase ATP-binding" evidence="16">
    <location>
        <begin position="1"/>
        <end position="453"/>
    </location>
</feature>
<keyword evidence="2 14" id="KW-0547">Nucleotide-binding</keyword>
<evidence type="ECO:0000256" key="5">
    <source>
        <dbReference type="ARBA" id="ARBA00022806"/>
    </source>
</evidence>
<protein>
    <recommendedName>
        <fullName evidence="12">DNA 3'-5' helicase</fullName>
        <ecNumber evidence="12">5.6.2.4</ecNumber>
    </recommendedName>
</protein>
<dbReference type="InterPro" id="IPR014016">
    <property type="entry name" value="UvrD-like_ATP-bd"/>
</dbReference>
<evidence type="ECO:0000256" key="15">
    <source>
        <dbReference type="SAM" id="Coils"/>
    </source>
</evidence>
<proteinExistence type="predicted"/>
<dbReference type="EC" id="5.6.2.4" evidence="12"/>
<dbReference type="SUPFAM" id="SSF52540">
    <property type="entry name" value="P-loop containing nucleoside triphosphate hydrolases"/>
    <property type="match status" value="1"/>
</dbReference>
<dbReference type="EMBL" id="CP158367">
    <property type="protein sequence ID" value="XBX76326.1"/>
    <property type="molecule type" value="Genomic_DNA"/>
</dbReference>
<evidence type="ECO:0000259" key="17">
    <source>
        <dbReference type="PROSITE" id="PS51217"/>
    </source>
</evidence>
<evidence type="ECO:0000313" key="18">
    <source>
        <dbReference type="EMBL" id="XBX76326.1"/>
    </source>
</evidence>
<evidence type="ECO:0000256" key="4">
    <source>
        <dbReference type="ARBA" id="ARBA00022801"/>
    </source>
</evidence>
<name>A0AAU7VQM3_9FIRM</name>
<dbReference type="InterPro" id="IPR027417">
    <property type="entry name" value="P-loop_NTPase"/>
</dbReference>
<dbReference type="Pfam" id="PF12705">
    <property type="entry name" value="PDDEXK_1"/>
    <property type="match status" value="1"/>
</dbReference>
<keyword evidence="5 14" id="KW-0347">Helicase</keyword>
<keyword evidence="1" id="KW-0540">Nuclease</keyword>
<dbReference type="Gene3D" id="1.10.486.10">
    <property type="entry name" value="PCRA, domain 4"/>
    <property type="match status" value="1"/>
</dbReference>
<keyword evidence="15" id="KW-0175">Coiled coil</keyword>
<organism evidence="18">
    <name type="scientific">Proteinivorax tanatarense</name>
    <dbReference type="NCBI Taxonomy" id="1260629"/>
    <lineage>
        <taxon>Bacteria</taxon>
        <taxon>Bacillati</taxon>
        <taxon>Bacillota</taxon>
        <taxon>Clostridia</taxon>
        <taxon>Eubacteriales</taxon>
        <taxon>Proteinivoracaceae</taxon>
        <taxon>Proteinivorax</taxon>
    </lineage>
</organism>
<dbReference type="InterPro" id="IPR038726">
    <property type="entry name" value="PDDEXK_AddAB-type"/>
</dbReference>
<dbReference type="GO" id="GO:0033202">
    <property type="term" value="C:DNA helicase complex"/>
    <property type="evidence" value="ECO:0007669"/>
    <property type="project" value="TreeGrafter"/>
</dbReference>
<dbReference type="InterPro" id="IPR014017">
    <property type="entry name" value="DNA_helicase_UvrD-like_C"/>
</dbReference>
<sequence length="1158" mass="134562">MNFNPEQKEAIYSENPLILISAGAGSGKTRVLTERFLNICQQKLNEFLEGSTSDIGATVKEIVAITFTEKAAREMKERIRGELNKKLEELDKLEDEKNVNIAKKFWQQQKEDLDNAYITTFHSFCHKLLTRFAFKADLPPTFTMLDDIDSTLLQSECLDEMFADKTNYYKWKDAFIYYSKEQLKRAINSVYAQICEAPEQIDIKTFFEAEEILALQQDLLVKQKASLLEKFYQSAQPCVEEFPSSSELKGKLQEYVENISNHFGKVDLNNIDYDECYELLQEVMPKRKVSSWEDKCPALFELYVDIYNPLKQKWKNIPDFPTEKREQFLSIISCFAEMLCTFDEKYTKKKIEKGALDFSDLQKKAINLLENEDVRATCRQEFKHFMVDEFQDTNKLQMKMLDYIQPRFQFIVGDEKQSIYRFRGADVTVMRGLQNKVKQSDGYINMNRNYRNCHSIIGFVNAIFSEVMRESEDNAPYSINYSPLVSNRDDKEEQEVKVELIEMTENDEEEIEIEIDDDSQISEVDCYDSEFDMLTERMLEIAQSKKKLVREKDTGVWRKAQWRDFAILVPSRTGLIELEKCLQDKNIPFVVHGGIGFFAKQEVKDMLALLRWIARPWESTYIAAVLRSPIIGITLDEMFAIKACGDVDNWQGFADFIYNRCYFNESGLATQTKAKLNKFYNLFSIFVPLTPQRAFSDTLYEVFNNSGLKQTLLMQPNSLQLIKNVEKLIEIMDEQNPSSLEELLEKIDVLAMLGDREGEAEAELPEGNMVHIMTVHASKGLEFPIVCLPRLNRQLQKDSGSFRFDDKMRLVAKFTQEKKNNPFSDEEIVTPGFNIVKSENDIAAAEETKRLFYVAATRARDYLIMSAKGRLQKNSWYEMLLESLDTNPGILKCMIRKNQSQVVKQSKWEQTKDEFVAQTVSEEKVAPYTFSVSEIMDFMNDRQKYYESYVLKLHPDWLREDEIKADDKVKADDKQDKFIISATDFGTVVHRACELYDQGFGEDEAVLEAISVLFDDDEIPTNIKEIKLRVMKQLENYKKIESQIPKDHISSEWSFAVEIAGAYVICEIDKVFVKDGKHSLMDLKTNKTIDTDSYKPQVTLYKMAYEKEMGVEVEEVSLFFMNFGEKGIIKLKPEATYEKEVEAAIKEMTQLWRSLEEQ</sequence>
<dbReference type="AlphaFoldDB" id="A0AAU7VQM3"/>
<dbReference type="PANTHER" id="PTHR11070:SF48">
    <property type="entry name" value="ATP-DEPENDENT HELICASE_NUCLEASE SUBUNIT A"/>
    <property type="match status" value="1"/>
</dbReference>
<accession>A0AAU7VQM3</accession>
<dbReference type="Pfam" id="PF00580">
    <property type="entry name" value="UvrD-helicase"/>
    <property type="match status" value="1"/>
</dbReference>
<keyword evidence="9" id="KW-0234">DNA repair</keyword>
<dbReference type="InterPro" id="IPR000212">
    <property type="entry name" value="DNA_helicase_UvrD/REP"/>
</dbReference>
<dbReference type="GO" id="GO:0003677">
    <property type="term" value="F:DNA binding"/>
    <property type="evidence" value="ECO:0007669"/>
    <property type="project" value="UniProtKB-KW"/>
</dbReference>
<comment type="catalytic activity">
    <reaction evidence="13">
        <text>ATP + H2O = ADP + phosphate + H(+)</text>
        <dbReference type="Rhea" id="RHEA:13065"/>
        <dbReference type="ChEBI" id="CHEBI:15377"/>
        <dbReference type="ChEBI" id="CHEBI:15378"/>
        <dbReference type="ChEBI" id="CHEBI:30616"/>
        <dbReference type="ChEBI" id="CHEBI:43474"/>
        <dbReference type="ChEBI" id="CHEBI:456216"/>
        <dbReference type="EC" id="5.6.2.4"/>
    </reaction>
</comment>
<evidence type="ECO:0000256" key="7">
    <source>
        <dbReference type="ARBA" id="ARBA00022840"/>
    </source>
</evidence>
<dbReference type="PANTHER" id="PTHR11070">
    <property type="entry name" value="UVRD / RECB / PCRA DNA HELICASE FAMILY MEMBER"/>
    <property type="match status" value="1"/>
</dbReference>
<dbReference type="SUPFAM" id="SSF52980">
    <property type="entry name" value="Restriction endonuclease-like"/>
    <property type="match status" value="1"/>
</dbReference>
<evidence type="ECO:0000256" key="10">
    <source>
        <dbReference type="ARBA" id="ARBA00023235"/>
    </source>
</evidence>
<dbReference type="PROSITE" id="PS51217">
    <property type="entry name" value="UVRD_HELICASE_CTER"/>
    <property type="match status" value="1"/>
</dbReference>
<evidence type="ECO:0000259" key="16">
    <source>
        <dbReference type="PROSITE" id="PS51198"/>
    </source>
</evidence>
<reference evidence="18" key="2">
    <citation type="submission" date="2024-06" db="EMBL/GenBank/DDBJ databases">
        <authorList>
            <person name="Petrova K.O."/>
            <person name="Toshchakov S.V."/>
            <person name="Boltjanskaja Y.V."/>
            <person name="Kevbrin V."/>
        </authorList>
    </citation>
    <scope>NUCLEOTIDE SEQUENCE</scope>
    <source>
        <strain evidence="18">Z-910T</strain>
    </source>
</reference>
<evidence type="ECO:0000256" key="3">
    <source>
        <dbReference type="ARBA" id="ARBA00022763"/>
    </source>
</evidence>
<keyword evidence="10" id="KW-0413">Isomerase</keyword>
<comment type="catalytic activity">
    <reaction evidence="11">
        <text>Couples ATP hydrolysis with the unwinding of duplex DNA by translocating in the 3'-5' direction.</text>
        <dbReference type="EC" id="5.6.2.4"/>
    </reaction>
</comment>
<feature type="binding site" evidence="14">
    <location>
        <begin position="22"/>
        <end position="29"/>
    </location>
    <ligand>
        <name>ATP</name>
        <dbReference type="ChEBI" id="CHEBI:30616"/>
    </ligand>
</feature>
<keyword evidence="4 14" id="KW-0378">Hydrolase</keyword>
<dbReference type="InterPro" id="IPR011604">
    <property type="entry name" value="PDDEXK-like_dom_sf"/>
</dbReference>
<dbReference type="RefSeq" id="WP_350345060.1">
    <property type="nucleotide sequence ID" value="NZ_CP158367.1"/>
</dbReference>
<feature type="domain" description="UvrD-like helicase C-terminal" evidence="17">
    <location>
        <begin position="491"/>
        <end position="780"/>
    </location>
</feature>
<dbReference type="Gene3D" id="3.90.320.10">
    <property type="match status" value="1"/>
</dbReference>
<evidence type="ECO:0000256" key="2">
    <source>
        <dbReference type="ARBA" id="ARBA00022741"/>
    </source>
</evidence>
<reference evidence="18" key="1">
    <citation type="journal article" date="2013" name="Extremophiles">
        <title>Proteinivorax tanatarense gen. nov., sp. nov., an anaerobic, haloalkaliphilic, proteolytic bacterium isolated from a decaying algal bloom, and proposal of Proteinivoraceae fam. nov.</title>
        <authorList>
            <person name="Kevbrin V."/>
            <person name="Boltyanskaya Y."/>
            <person name="Zhilina T."/>
            <person name="Kolganova T."/>
            <person name="Lavrentjeva E."/>
            <person name="Kuznetsov B."/>
        </authorList>
    </citation>
    <scope>NUCLEOTIDE SEQUENCE</scope>
    <source>
        <strain evidence="18">Z-910T</strain>
    </source>
</reference>
<dbReference type="GO" id="GO:0004527">
    <property type="term" value="F:exonuclease activity"/>
    <property type="evidence" value="ECO:0007669"/>
    <property type="project" value="UniProtKB-KW"/>
</dbReference>
<dbReference type="GO" id="GO:0000725">
    <property type="term" value="P:recombinational repair"/>
    <property type="evidence" value="ECO:0007669"/>
    <property type="project" value="TreeGrafter"/>
</dbReference>
<keyword evidence="8" id="KW-0238">DNA-binding</keyword>
<dbReference type="GO" id="GO:0005829">
    <property type="term" value="C:cytosol"/>
    <property type="evidence" value="ECO:0007669"/>
    <property type="project" value="TreeGrafter"/>
</dbReference>
<evidence type="ECO:0000256" key="13">
    <source>
        <dbReference type="ARBA" id="ARBA00048988"/>
    </source>
</evidence>